<keyword evidence="2" id="KW-1185">Reference proteome</keyword>
<sequence length="150" mass="17078">MGRIVQSYFRRLDREATAKNAELVLGDYRHRHQKARRTEVAGLKSPSMDGMPRTESIENLVEGKIINHLSDQEFATKVILAIECIDDDEQRHLLKLLYIGAPLSVEAIQVRLSMSAKTYYRVKEDALNAFAEVWPPAPSELLVYLTQNGH</sequence>
<organism evidence="1 2">
    <name type="scientific">Lacticaseibacillus baoqingensis</name>
    <dbReference type="NCBI Taxonomy" id="2486013"/>
    <lineage>
        <taxon>Bacteria</taxon>
        <taxon>Bacillati</taxon>
        <taxon>Bacillota</taxon>
        <taxon>Bacilli</taxon>
        <taxon>Lactobacillales</taxon>
        <taxon>Lactobacillaceae</taxon>
        <taxon>Lacticaseibacillus</taxon>
    </lineage>
</organism>
<gene>
    <name evidence="1" type="ORF">ACFQ5J_09080</name>
</gene>
<dbReference type="EMBL" id="JBHTON010000028">
    <property type="protein sequence ID" value="MFD1485381.1"/>
    <property type="molecule type" value="Genomic_DNA"/>
</dbReference>
<accession>A0ABW4E9K0</accession>
<dbReference type="RefSeq" id="WP_125751541.1">
    <property type="nucleotide sequence ID" value="NZ_JBHTON010000028.1"/>
</dbReference>
<name>A0ABW4E9K0_9LACO</name>
<evidence type="ECO:0008006" key="3">
    <source>
        <dbReference type="Google" id="ProtNLM"/>
    </source>
</evidence>
<protein>
    <recommendedName>
        <fullName evidence="3">DUF1492 domain-containing protein</fullName>
    </recommendedName>
</protein>
<proteinExistence type="predicted"/>
<evidence type="ECO:0000313" key="1">
    <source>
        <dbReference type="EMBL" id="MFD1485381.1"/>
    </source>
</evidence>
<comment type="caution">
    <text evidence="1">The sequence shown here is derived from an EMBL/GenBank/DDBJ whole genome shotgun (WGS) entry which is preliminary data.</text>
</comment>
<dbReference type="Proteomes" id="UP001597252">
    <property type="component" value="Unassembled WGS sequence"/>
</dbReference>
<evidence type="ECO:0000313" key="2">
    <source>
        <dbReference type="Proteomes" id="UP001597252"/>
    </source>
</evidence>
<reference evidence="2" key="1">
    <citation type="journal article" date="2019" name="Int. J. Syst. Evol. Microbiol.">
        <title>The Global Catalogue of Microorganisms (GCM) 10K type strain sequencing project: providing services to taxonomists for standard genome sequencing and annotation.</title>
        <authorList>
            <consortium name="The Broad Institute Genomics Platform"/>
            <consortium name="The Broad Institute Genome Sequencing Center for Infectious Disease"/>
            <person name="Wu L."/>
            <person name="Ma J."/>
        </authorList>
    </citation>
    <scope>NUCLEOTIDE SEQUENCE [LARGE SCALE GENOMIC DNA]</scope>
    <source>
        <strain evidence="2">CCM 8903</strain>
    </source>
</reference>